<organism evidence="2 3">
    <name type="scientific">Povalibacter uvarum</name>
    <dbReference type="NCBI Taxonomy" id="732238"/>
    <lineage>
        <taxon>Bacteria</taxon>
        <taxon>Pseudomonadati</taxon>
        <taxon>Pseudomonadota</taxon>
        <taxon>Gammaproteobacteria</taxon>
        <taxon>Steroidobacterales</taxon>
        <taxon>Steroidobacteraceae</taxon>
        <taxon>Povalibacter</taxon>
    </lineage>
</organism>
<keyword evidence="1" id="KW-0812">Transmembrane</keyword>
<protein>
    <submittedName>
        <fullName evidence="2">Uncharacterized protein</fullName>
    </submittedName>
</protein>
<reference evidence="2 3" key="1">
    <citation type="submission" date="2020-08" db="EMBL/GenBank/DDBJ databases">
        <title>Genomic Encyclopedia of Type Strains, Phase IV (KMG-IV): sequencing the most valuable type-strain genomes for metagenomic binning, comparative biology and taxonomic classification.</title>
        <authorList>
            <person name="Goeker M."/>
        </authorList>
    </citation>
    <scope>NUCLEOTIDE SEQUENCE [LARGE SCALE GENOMIC DNA]</scope>
    <source>
        <strain evidence="2 3">DSM 26723</strain>
    </source>
</reference>
<gene>
    <name evidence="2" type="ORF">HNQ60_003511</name>
</gene>
<dbReference type="RefSeq" id="WP_184334035.1">
    <property type="nucleotide sequence ID" value="NZ_JACHHZ010000004.1"/>
</dbReference>
<evidence type="ECO:0000256" key="1">
    <source>
        <dbReference type="SAM" id="Phobius"/>
    </source>
</evidence>
<keyword evidence="3" id="KW-1185">Reference proteome</keyword>
<dbReference type="Proteomes" id="UP000588068">
    <property type="component" value="Unassembled WGS sequence"/>
</dbReference>
<keyword evidence="1" id="KW-0472">Membrane</keyword>
<proteinExistence type="predicted"/>
<keyword evidence="1" id="KW-1133">Transmembrane helix</keyword>
<evidence type="ECO:0000313" key="3">
    <source>
        <dbReference type="Proteomes" id="UP000588068"/>
    </source>
</evidence>
<sequence>MRIAKPLLLVTTPLGVLGGIYEGYRLAGGLMFLMVALLLMISAAIGMLVITIRREEAAEKARATGVNP</sequence>
<dbReference type="EMBL" id="JACHHZ010000004">
    <property type="protein sequence ID" value="MBB6094624.1"/>
    <property type="molecule type" value="Genomic_DNA"/>
</dbReference>
<evidence type="ECO:0000313" key="2">
    <source>
        <dbReference type="EMBL" id="MBB6094624.1"/>
    </source>
</evidence>
<feature type="transmembrane region" description="Helical" evidence="1">
    <location>
        <begin position="28"/>
        <end position="52"/>
    </location>
</feature>
<name>A0A841HPR0_9GAMM</name>
<dbReference type="AlphaFoldDB" id="A0A841HPR0"/>
<comment type="caution">
    <text evidence="2">The sequence shown here is derived from an EMBL/GenBank/DDBJ whole genome shotgun (WGS) entry which is preliminary data.</text>
</comment>
<accession>A0A841HPR0</accession>